<comment type="caution">
    <text evidence="1">The sequence shown here is derived from an EMBL/GenBank/DDBJ whole genome shotgun (WGS) entry which is preliminary data.</text>
</comment>
<dbReference type="OrthoDB" id="518233at2"/>
<evidence type="ECO:0000313" key="2">
    <source>
        <dbReference type="Proteomes" id="UP000245124"/>
    </source>
</evidence>
<dbReference type="RefSeq" id="WP_109009252.1">
    <property type="nucleotide sequence ID" value="NZ_BDUD01000001.1"/>
</dbReference>
<gene>
    <name evidence="1" type="ORF">NIES4072_31240</name>
</gene>
<organism evidence="1 2">
    <name type="scientific">Nostoc commune NIES-4072</name>
    <dbReference type="NCBI Taxonomy" id="2005467"/>
    <lineage>
        <taxon>Bacteria</taxon>
        <taxon>Bacillati</taxon>
        <taxon>Cyanobacteriota</taxon>
        <taxon>Cyanophyceae</taxon>
        <taxon>Nostocales</taxon>
        <taxon>Nostocaceae</taxon>
        <taxon>Nostoc</taxon>
    </lineage>
</organism>
<dbReference type="Proteomes" id="UP000245124">
    <property type="component" value="Unassembled WGS sequence"/>
</dbReference>
<sequence>MTYQETPYQKTNIVDANGNVINSFGGSGTSGDASATNQATQIQLETAIRDRLPAALVNGRLPTDGSGVTQPVSATALPLPNGAATDLTLQQVKAALLAQINLASTVWTDNSGAFYVRRDLINEGTGAITVTFTDPSGNSATPGAGLRPLASVDKDTITDFYDVITGGTGYSVGDLLSRIAVLDVNNTNSPSATFIWLNLTAGTILSSTPTPANIERANENIGSRQVGSWAVTANLGITDAANLSNLSNAIGTPITGAAMPTGGVGWIGWLSAIWKLISDRVPILTVVGDALKITGAVTVSGPTLTSIDNKTPLLGANNAANSTPVTLANDGVFITSFGSTSDTAAASDTAVASFASLFRRLLGQFTSLLLLIGIVRDRLMPPGTLVPYLASNGANLKTSAGSFYAFTCTNANASIRYFQIFNKASVPTTNDVPITYFPVYGNNGFLLIGQDILGGAGIDSTILTNGVAWGISTTAATYTAATASEHSVTVRYS</sequence>
<evidence type="ECO:0000313" key="1">
    <source>
        <dbReference type="EMBL" id="GBG19456.1"/>
    </source>
</evidence>
<dbReference type="EMBL" id="BDUD01000001">
    <property type="protein sequence ID" value="GBG19456.1"/>
    <property type="molecule type" value="Genomic_DNA"/>
</dbReference>
<keyword evidence="2" id="KW-1185">Reference proteome</keyword>
<protein>
    <submittedName>
        <fullName evidence="1">Uncharacterized protein</fullName>
    </submittedName>
</protein>
<dbReference type="AlphaFoldDB" id="A0A2R5FL01"/>
<proteinExistence type="predicted"/>
<reference evidence="1 2" key="1">
    <citation type="submission" date="2017-06" db="EMBL/GenBank/DDBJ databases">
        <title>Genome sequencing of cyanobaciteial culture collection at National Institute for Environmental Studies (NIES).</title>
        <authorList>
            <person name="Hirose Y."/>
            <person name="Shimura Y."/>
            <person name="Fujisawa T."/>
            <person name="Nakamura Y."/>
            <person name="Kawachi M."/>
        </authorList>
    </citation>
    <scope>NUCLEOTIDE SEQUENCE [LARGE SCALE GENOMIC DNA]</scope>
    <source>
        <strain evidence="1 2">NIES-4072</strain>
    </source>
</reference>
<name>A0A2R5FL01_NOSCO</name>
<accession>A0A2R5FL01</accession>